<evidence type="ECO:0000313" key="2">
    <source>
        <dbReference type="Proteomes" id="UP000499080"/>
    </source>
</evidence>
<name>A0A4Y2KRA1_ARAVE</name>
<evidence type="ECO:0000313" key="1">
    <source>
        <dbReference type="EMBL" id="GBN04013.1"/>
    </source>
</evidence>
<dbReference type="AlphaFoldDB" id="A0A4Y2KRA1"/>
<protein>
    <submittedName>
        <fullName evidence="1">Uncharacterized protein</fullName>
    </submittedName>
</protein>
<proteinExistence type="predicted"/>
<sequence>STEDPILRRSPLLTSYGNFDALLQHNCERQNFRFYTKRCSYLHPFENAKK</sequence>
<feature type="non-terminal residue" evidence="1">
    <location>
        <position position="1"/>
    </location>
</feature>
<dbReference type="EMBL" id="BGPR01004849">
    <property type="protein sequence ID" value="GBN04013.1"/>
    <property type="molecule type" value="Genomic_DNA"/>
</dbReference>
<comment type="caution">
    <text evidence="1">The sequence shown here is derived from an EMBL/GenBank/DDBJ whole genome shotgun (WGS) entry which is preliminary data.</text>
</comment>
<organism evidence="1 2">
    <name type="scientific">Araneus ventricosus</name>
    <name type="common">Orbweaver spider</name>
    <name type="synonym">Epeira ventricosa</name>
    <dbReference type="NCBI Taxonomy" id="182803"/>
    <lineage>
        <taxon>Eukaryota</taxon>
        <taxon>Metazoa</taxon>
        <taxon>Ecdysozoa</taxon>
        <taxon>Arthropoda</taxon>
        <taxon>Chelicerata</taxon>
        <taxon>Arachnida</taxon>
        <taxon>Araneae</taxon>
        <taxon>Araneomorphae</taxon>
        <taxon>Entelegynae</taxon>
        <taxon>Araneoidea</taxon>
        <taxon>Araneidae</taxon>
        <taxon>Araneus</taxon>
    </lineage>
</organism>
<reference evidence="1 2" key="1">
    <citation type="journal article" date="2019" name="Sci. Rep.">
        <title>Orb-weaving spider Araneus ventricosus genome elucidates the spidroin gene catalogue.</title>
        <authorList>
            <person name="Kono N."/>
            <person name="Nakamura H."/>
            <person name="Ohtoshi R."/>
            <person name="Moran D.A.P."/>
            <person name="Shinohara A."/>
            <person name="Yoshida Y."/>
            <person name="Fujiwara M."/>
            <person name="Mori M."/>
            <person name="Tomita M."/>
            <person name="Arakawa K."/>
        </authorList>
    </citation>
    <scope>NUCLEOTIDE SEQUENCE [LARGE SCALE GENOMIC DNA]</scope>
</reference>
<keyword evidence="2" id="KW-1185">Reference proteome</keyword>
<dbReference type="Proteomes" id="UP000499080">
    <property type="component" value="Unassembled WGS sequence"/>
</dbReference>
<accession>A0A4Y2KRA1</accession>
<gene>
    <name evidence="1" type="ORF">AVEN_198675-2_1</name>
</gene>